<dbReference type="InterPro" id="IPR028094">
    <property type="entry name" value="RTC4_C"/>
</dbReference>
<evidence type="ECO:0000313" key="11">
    <source>
        <dbReference type="Proteomes" id="UP000002668"/>
    </source>
</evidence>
<dbReference type="PANTHER" id="PTHR41391">
    <property type="entry name" value="RESTRICTION OF TELOMERE CAPPING PROTEIN 4"/>
    <property type="match status" value="1"/>
</dbReference>
<evidence type="ECO:0000256" key="6">
    <source>
        <dbReference type="ARBA" id="ARBA00022490"/>
    </source>
</evidence>
<comment type="subcellular location">
    <subcellularLocation>
        <location evidence="3">Cytoplasm</location>
    </subcellularLocation>
    <subcellularLocation>
        <location evidence="2">Nucleus</location>
    </subcellularLocation>
</comment>
<dbReference type="Proteomes" id="UP000002668">
    <property type="component" value="Genome"/>
</dbReference>
<dbReference type="InParanoid" id="E4ZV51"/>
<evidence type="ECO:0000256" key="3">
    <source>
        <dbReference type="ARBA" id="ARBA00004496"/>
    </source>
</evidence>
<feature type="compositionally biased region" description="Low complexity" evidence="8">
    <location>
        <begin position="170"/>
        <end position="182"/>
    </location>
</feature>
<accession>E4ZV51</accession>
<keyword evidence="6" id="KW-0963">Cytoplasm</keyword>
<dbReference type="OrthoDB" id="128308at2759"/>
<feature type="compositionally biased region" description="Polar residues" evidence="8">
    <location>
        <begin position="193"/>
        <end position="211"/>
    </location>
</feature>
<sequence length="625" mass="69478">MVLLSRRGAPSLLRTVGGKMHATDKDHEEPAQKKRRTENGRRTREDGNSLYAEPESSEDEQLRKPAPPKPKTSKPGLRNALSTQEDEDAINAEPMSSDDDQLRKPSPRKPKASIPIPQPQSSQEDADLRKPTARKSGRKIPEIRKPAPGSYAKGLADKAKRTGAANKENAPSGASPSSVGSVTDGGYTWGMGHTSQKSSQNARSYGSQRKVTNIHALPQKKTFGRPKGMSRTSSPKGHSWNMKVPSSKDDDDSGSDVSLKDPVELSPGDSDTRLGSSVEEAENSALRTKIPKSACRASRREPHDSTSTLENLSDGLALPSAKSKKKKTTSTLNSQTTMLNDDELEDLLKPPRVRDQLEDWMQDQPILSSQPDSSAPQEALDNLQDYIQQLPGQELEGTQCTLCKAPIEVEDYWEFWKGKDKTVKNHTAFCHTHQKKSAQDKYRREGYPPIDWETLPTRIRKHRIPLFQILTNDRPSTYRARYEPLALTGKAAAIPSRRKDLPSNIQDELDSYALDDQSTYPGYYGPHGRRAITEHVMRVLKTEIKYCKDAVVQGSGPAAFVQAVLVPECAILLIMEDCRVDRERAEVIRENTYEMGLLLNEEVEDEVEGDGGEASEDENEYLLDE</sequence>
<dbReference type="Pfam" id="PF14474">
    <property type="entry name" value="RTC4"/>
    <property type="match status" value="1"/>
</dbReference>
<dbReference type="RefSeq" id="XP_003838956.1">
    <property type="nucleotide sequence ID" value="XM_003838908.1"/>
</dbReference>
<reference evidence="11" key="1">
    <citation type="journal article" date="2011" name="Nat. Commun.">
        <title>Effector diversification within compartments of the Leptosphaeria maculans genome affected by Repeat-Induced Point mutations.</title>
        <authorList>
            <person name="Rouxel T."/>
            <person name="Grandaubert J."/>
            <person name="Hane J.K."/>
            <person name="Hoede C."/>
            <person name="van de Wouw A.P."/>
            <person name="Couloux A."/>
            <person name="Dominguez V."/>
            <person name="Anthouard V."/>
            <person name="Bally P."/>
            <person name="Bourras S."/>
            <person name="Cozijnsen A.J."/>
            <person name="Ciuffetti L.M."/>
            <person name="Degrave A."/>
            <person name="Dilmaghani A."/>
            <person name="Duret L."/>
            <person name="Fudal I."/>
            <person name="Goodwin S.B."/>
            <person name="Gout L."/>
            <person name="Glaser N."/>
            <person name="Linglin J."/>
            <person name="Kema G.H.J."/>
            <person name="Lapalu N."/>
            <person name="Lawrence C.B."/>
            <person name="May K."/>
            <person name="Meyer M."/>
            <person name="Ollivier B."/>
            <person name="Poulain J."/>
            <person name="Schoch C.L."/>
            <person name="Simon A."/>
            <person name="Spatafora J.W."/>
            <person name="Stachowiak A."/>
            <person name="Turgeon B.G."/>
            <person name="Tyler B.M."/>
            <person name="Vincent D."/>
            <person name="Weissenbach J."/>
            <person name="Amselem J."/>
            <person name="Quesneville H."/>
            <person name="Oliver R.P."/>
            <person name="Wincker P."/>
            <person name="Balesdent M.-H."/>
            <person name="Howlett B.J."/>
        </authorList>
    </citation>
    <scope>NUCLEOTIDE SEQUENCE [LARGE SCALE GENOMIC DNA]</scope>
    <source>
        <strain evidence="11">JN3 / isolate v23.1.3 / race Av1-4-5-6-7-8</strain>
    </source>
</reference>
<feature type="compositionally biased region" description="Basic and acidic residues" evidence="8">
    <location>
        <begin position="21"/>
        <end position="47"/>
    </location>
</feature>
<feature type="region of interest" description="Disordered" evidence="8">
    <location>
        <begin position="1"/>
        <end position="347"/>
    </location>
</feature>
<evidence type="ECO:0000256" key="8">
    <source>
        <dbReference type="SAM" id="MobiDB-lite"/>
    </source>
</evidence>
<dbReference type="SMART" id="SM01312">
    <property type="entry name" value="RTC4"/>
    <property type="match status" value="1"/>
</dbReference>
<dbReference type="OMA" id="LLIMEDC"/>
<dbReference type="STRING" id="985895.E4ZV51"/>
<feature type="domain" description="Restriction of telomere capping protein 4 C-terminal" evidence="9">
    <location>
        <begin position="469"/>
        <end position="602"/>
    </location>
</feature>
<protein>
    <recommendedName>
        <fullName evidence="5">Restriction of telomere capping protein 4</fullName>
    </recommendedName>
</protein>
<dbReference type="GO" id="GO:0005634">
    <property type="term" value="C:nucleus"/>
    <property type="evidence" value="ECO:0007669"/>
    <property type="project" value="UniProtKB-SubCell"/>
</dbReference>
<evidence type="ECO:0000256" key="2">
    <source>
        <dbReference type="ARBA" id="ARBA00004123"/>
    </source>
</evidence>
<dbReference type="InterPro" id="IPR039024">
    <property type="entry name" value="RTC4"/>
</dbReference>
<dbReference type="GO" id="GO:0005737">
    <property type="term" value="C:cytoplasm"/>
    <property type="evidence" value="ECO:0007669"/>
    <property type="project" value="UniProtKB-SubCell"/>
</dbReference>
<dbReference type="eggNOG" id="ENOG502SEU0">
    <property type="taxonomic scope" value="Eukaryota"/>
</dbReference>
<dbReference type="VEuPathDB" id="FungiDB:LEMA_P026290.1"/>
<dbReference type="GeneID" id="13281122"/>
<dbReference type="PANTHER" id="PTHR41391:SF1">
    <property type="entry name" value="RESTRICTION OF TELOMERE CAPPING PROTEIN 4"/>
    <property type="match status" value="1"/>
</dbReference>
<gene>
    <name evidence="10" type="ORF">LEMA_P026290.1</name>
</gene>
<name>E4ZV51_LEPMJ</name>
<comment type="function">
    <text evidence="1">May be involved in a process influencing telomere capping.</text>
</comment>
<evidence type="ECO:0000256" key="1">
    <source>
        <dbReference type="ARBA" id="ARBA00002738"/>
    </source>
</evidence>
<dbReference type="HOGENOM" id="CLU_495208_0_0_1"/>
<feature type="region of interest" description="Disordered" evidence="8">
    <location>
        <begin position="602"/>
        <end position="625"/>
    </location>
</feature>
<evidence type="ECO:0000259" key="9">
    <source>
        <dbReference type="SMART" id="SM01312"/>
    </source>
</evidence>
<dbReference type="EMBL" id="FP929127">
    <property type="protein sequence ID" value="CBX95477.1"/>
    <property type="molecule type" value="Genomic_DNA"/>
</dbReference>
<evidence type="ECO:0000313" key="10">
    <source>
        <dbReference type="EMBL" id="CBX95477.1"/>
    </source>
</evidence>
<comment type="similarity">
    <text evidence="4">Belongs to the RTC4 family.</text>
</comment>
<keyword evidence="11" id="KW-1185">Reference proteome</keyword>
<organism evidence="11">
    <name type="scientific">Leptosphaeria maculans (strain JN3 / isolate v23.1.3 / race Av1-4-5-6-7-8)</name>
    <name type="common">Blackleg fungus</name>
    <name type="synonym">Phoma lingam</name>
    <dbReference type="NCBI Taxonomy" id="985895"/>
    <lineage>
        <taxon>Eukaryota</taxon>
        <taxon>Fungi</taxon>
        <taxon>Dikarya</taxon>
        <taxon>Ascomycota</taxon>
        <taxon>Pezizomycotina</taxon>
        <taxon>Dothideomycetes</taxon>
        <taxon>Pleosporomycetidae</taxon>
        <taxon>Pleosporales</taxon>
        <taxon>Pleosporineae</taxon>
        <taxon>Leptosphaeriaceae</taxon>
        <taxon>Plenodomus</taxon>
        <taxon>Plenodomus lingam/Leptosphaeria maculans species complex</taxon>
    </lineage>
</organism>
<keyword evidence="7" id="KW-0539">Nucleus</keyword>
<dbReference type="AlphaFoldDB" id="E4ZV51"/>
<evidence type="ECO:0000256" key="5">
    <source>
        <dbReference type="ARBA" id="ARBA00015162"/>
    </source>
</evidence>
<evidence type="ECO:0000256" key="7">
    <source>
        <dbReference type="ARBA" id="ARBA00023242"/>
    </source>
</evidence>
<evidence type="ECO:0000256" key="4">
    <source>
        <dbReference type="ARBA" id="ARBA00009461"/>
    </source>
</evidence>
<proteinExistence type="inferred from homology"/>